<organism evidence="1">
    <name type="scientific">Pyrodinium bahamense</name>
    <dbReference type="NCBI Taxonomy" id="73915"/>
    <lineage>
        <taxon>Eukaryota</taxon>
        <taxon>Sar</taxon>
        <taxon>Alveolata</taxon>
        <taxon>Dinophyceae</taxon>
        <taxon>Gonyaulacales</taxon>
        <taxon>Pyrocystaceae</taxon>
        <taxon>Pyrodinium</taxon>
    </lineage>
</organism>
<name>A0A7R9ZYU5_9DINO</name>
<sequence length="103" mass="11048">MQMGSSRLNMHAPNAPMATAQMEVIRSISISRSESLSSHGSSGMEGGLARPKVPMLFTTLALEPGEPWWRGFWLLRGSLPDLPNLMLAGPLNAAKAPNVGLLH</sequence>
<reference evidence="1" key="1">
    <citation type="submission" date="2021-01" db="EMBL/GenBank/DDBJ databases">
        <authorList>
            <person name="Corre E."/>
            <person name="Pelletier E."/>
            <person name="Niang G."/>
            <person name="Scheremetjew M."/>
            <person name="Finn R."/>
            <person name="Kale V."/>
            <person name="Holt S."/>
            <person name="Cochrane G."/>
            <person name="Meng A."/>
            <person name="Brown T."/>
            <person name="Cohen L."/>
        </authorList>
    </citation>
    <scope>NUCLEOTIDE SEQUENCE</scope>
    <source>
        <strain evidence="1">Pbaha01</strain>
    </source>
</reference>
<accession>A0A7R9ZYU5</accession>
<protein>
    <submittedName>
        <fullName evidence="1">Uncharacterized protein</fullName>
    </submittedName>
</protein>
<evidence type="ECO:0000313" key="1">
    <source>
        <dbReference type="EMBL" id="CAD8347796.1"/>
    </source>
</evidence>
<proteinExistence type="predicted"/>
<gene>
    <name evidence="1" type="ORF">PBAH0796_LOCUS3535</name>
</gene>
<dbReference type="EMBL" id="HBEG01005934">
    <property type="protein sequence ID" value="CAD8347796.1"/>
    <property type="molecule type" value="Transcribed_RNA"/>
</dbReference>
<dbReference type="AlphaFoldDB" id="A0A7R9ZYU5"/>